<dbReference type="AlphaFoldDB" id="A0A0V1E5K1"/>
<sequence>MQEVKLTLLTKEQRLNANLCAIPICLLLSLGVT</sequence>
<proteinExistence type="predicted"/>
<organism evidence="1 2">
    <name type="scientific">Trichinella pseudospiralis</name>
    <name type="common">Parasitic roundworm</name>
    <dbReference type="NCBI Taxonomy" id="6337"/>
    <lineage>
        <taxon>Eukaryota</taxon>
        <taxon>Metazoa</taxon>
        <taxon>Ecdysozoa</taxon>
        <taxon>Nematoda</taxon>
        <taxon>Enoplea</taxon>
        <taxon>Dorylaimia</taxon>
        <taxon>Trichinellida</taxon>
        <taxon>Trichinellidae</taxon>
        <taxon>Trichinella</taxon>
    </lineage>
</organism>
<accession>A0A0V1E5K1</accession>
<evidence type="ECO:0000313" key="1">
    <source>
        <dbReference type="EMBL" id="KRY69134.1"/>
    </source>
</evidence>
<reference evidence="1 2" key="1">
    <citation type="submission" date="2015-01" db="EMBL/GenBank/DDBJ databases">
        <title>Evolution of Trichinella species and genotypes.</title>
        <authorList>
            <person name="Korhonen P.K."/>
            <person name="Edoardo P."/>
            <person name="Giuseppe L.R."/>
            <person name="Gasser R.B."/>
        </authorList>
    </citation>
    <scope>NUCLEOTIDE SEQUENCE [LARGE SCALE GENOMIC DNA]</scope>
    <source>
        <strain evidence="1">ISS470</strain>
    </source>
</reference>
<protein>
    <submittedName>
        <fullName evidence="1">Uncharacterized protein</fullName>
    </submittedName>
</protein>
<dbReference type="Proteomes" id="UP000054995">
    <property type="component" value="Unassembled WGS sequence"/>
</dbReference>
<dbReference type="EMBL" id="JYDT01001140">
    <property type="protein sequence ID" value="KRY69134.1"/>
    <property type="molecule type" value="Genomic_DNA"/>
</dbReference>
<gene>
    <name evidence="1" type="ORF">T4D_6436</name>
</gene>
<comment type="caution">
    <text evidence="1">The sequence shown here is derived from an EMBL/GenBank/DDBJ whole genome shotgun (WGS) entry which is preliminary data.</text>
</comment>
<name>A0A0V1E5K1_TRIPS</name>
<evidence type="ECO:0000313" key="2">
    <source>
        <dbReference type="Proteomes" id="UP000054995"/>
    </source>
</evidence>
<keyword evidence="2" id="KW-1185">Reference proteome</keyword>